<evidence type="ECO:0000256" key="4">
    <source>
        <dbReference type="ARBA" id="ARBA00023242"/>
    </source>
</evidence>
<evidence type="ECO:0000256" key="5">
    <source>
        <dbReference type="SAM" id="MobiDB-lite"/>
    </source>
</evidence>
<evidence type="ECO:0000256" key="3">
    <source>
        <dbReference type="ARBA" id="ARBA00023125"/>
    </source>
</evidence>
<dbReference type="Proteomes" id="UP001279734">
    <property type="component" value="Unassembled WGS sequence"/>
</dbReference>
<dbReference type="PANTHER" id="PTHR10641:SF1413">
    <property type="entry name" value="MYB-RELATED PROTEIN MYB4"/>
    <property type="match status" value="1"/>
</dbReference>
<keyword evidence="3" id="KW-0238">DNA-binding</keyword>
<dbReference type="GO" id="GO:0003677">
    <property type="term" value="F:DNA binding"/>
    <property type="evidence" value="ECO:0007669"/>
    <property type="project" value="UniProtKB-KW"/>
</dbReference>
<comment type="caution">
    <text evidence="8">The sequence shown here is derived from an EMBL/GenBank/DDBJ whole genome shotgun (WGS) entry which is preliminary data.</text>
</comment>
<dbReference type="PROSITE" id="PS50090">
    <property type="entry name" value="MYB_LIKE"/>
    <property type="match status" value="2"/>
</dbReference>
<dbReference type="GO" id="GO:0005634">
    <property type="term" value="C:nucleus"/>
    <property type="evidence" value="ECO:0007669"/>
    <property type="project" value="UniProtKB-SubCell"/>
</dbReference>
<dbReference type="CDD" id="cd00167">
    <property type="entry name" value="SANT"/>
    <property type="match status" value="1"/>
</dbReference>
<dbReference type="EMBL" id="BSYO01000019">
    <property type="protein sequence ID" value="GMH18864.1"/>
    <property type="molecule type" value="Genomic_DNA"/>
</dbReference>
<feature type="domain" description="Myb-like" evidence="6">
    <location>
        <begin position="62"/>
        <end position="112"/>
    </location>
</feature>
<feature type="region of interest" description="Disordered" evidence="5">
    <location>
        <begin position="115"/>
        <end position="205"/>
    </location>
</feature>
<proteinExistence type="predicted"/>
<dbReference type="Pfam" id="PF00249">
    <property type="entry name" value="Myb_DNA-binding"/>
    <property type="match status" value="2"/>
</dbReference>
<dbReference type="PANTHER" id="PTHR10641">
    <property type="entry name" value="MYB FAMILY TRANSCRIPTION FACTOR"/>
    <property type="match status" value="1"/>
</dbReference>
<dbReference type="AlphaFoldDB" id="A0AAD3SXF8"/>
<comment type="subcellular location">
    <subcellularLocation>
        <location evidence="1">Nucleus</location>
    </subcellularLocation>
</comment>
<dbReference type="SMART" id="SM00717">
    <property type="entry name" value="SANT"/>
    <property type="match status" value="2"/>
</dbReference>
<keyword evidence="4" id="KW-0539">Nucleus</keyword>
<dbReference type="InterPro" id="IPR009057">
    <property type="entry name" value="Homeodomain-like_sf"/>
</dbReference>
<evidence type="ECO:0000259" key="6">
    <source>
        <dbReference type="PROSITE" id="PS50090"/>
    </source>
</evidence>
<sequence length="268" mass="30243">MGRAPCCEKMGLKKGPWTPEEDQILISYIQQYGHLNWRALPKQAGLLRCGKSCRLRWTNYLRPDIKRGNFTKEEEETIIELHQMLGNRWSVIAARLPGRTDNEIKNVWHTRLKKRLEQRNFNNPRKNQPPDRSDPMISAGSQSKPIKEPISAHIAKGSPASPQQSYSDTSSSATDTSPVASSGTAEANCKHNRDEQMESSTQSLPVEVDGRLWTADHYDDVEMNSIFSGEMFDTVDWGCGSLSNDYDGMDFWYNIFIGAGGSPELPDF</sequence>
<gene>
    <name evidence="8" type="ORF">Nepgr_020705</name>
</gene>
<dbReference type="SUPFAM" id="SSF46689">
    <property type="entry name" value="Homeodomain-like"/>
    <property type="match status" value="1"/>
</dbReference>
<dbReference type="FunFam" id="1.10.10.60:FF:000001">
    <property type="entry name" value="MYB-related transcription factor"/>
    <property type="match status" value="1"/>
</dbReference>
<organism evidence="8 9">
    <name type="scientific">Nepenthes gracilis</name>
    <name type="common">Slender pitcher plant</name>
    <dbReference type="NCBI Taxonomy" id="150966"/>
    <lineage>
        <taxon>Eukaryota</taxon>
        <taxon>Viridiplantae</taxon>
        <taxon>Streptophyta</taxon>
        <taxon>Embryophyta</taxon>
        <taxon>Tracheophyta</taxon>
        <taxon>Spermatophyta</taxon>
        <taxon>Magnoliopsida</taxon>
        <taxon>eudicotyledons</taxon>
        <taxon>Gunneridae</taxon>
        <taxon>Pentapetalae</taxon>
        <taxon>Caryophyllales</taxon>
        <taxon>Nepenthaceae</taxon>
        <taxon>Nepenthes</taxon>
    </lineage>
</organism>
<evidence type="ECO:0000256" key="2">
    <source>
        <dbReference type="ARBA" id="ARBA00022737"/>
    </source>
</evidence>
<dbReference type="Gene3D" id="1.10.10.60">
    <property type="entry name" value="Homeodomain-like"/>
    <property type="match status" value="2"/>
</dbReference>
<dbReference type="InterPro" id="IPR015495">
    <property type="entry name" value="Myb_TF_plants"/>
</dbReference>
<feature type="domain" description="Myb-like" evidence="6">
    <location>
        <begin position="9"/>
        <end position="61"/>
    </location>
</feature>
<dbReference type="InterPro" id="IPR017930">
    <property type="entry name" value="Myb_dom"/>
</dbReference>
<dbReference type="PROSITE" id="PS51294">
    <property type="entry name" value="HTH_MYB"/>
    <property type="match status" value="2"/>
</dbReference>
<evidence type="ECO:0000256" key="1">
    <source>
        <dbReference type="ARBA" id="ARBA00004123"/>
    </source>
</evidence>
<evidence type="ECO:0000259" key="7">
    <source>
        <dbReference type="PROSITE" id="PS51294"/>
    </source>
</evidence>
<feature type="domain" description="HTH myb-type" evidence="7">
    <location>
        <begin position="62"/>
        <end position="116"/>
    </location>
</feature>
<reference evidence="8" key="1">
    <citation type="submission" date="2023-05" db="EMBL/GenBank/DDBJ databases">
        <title>Nepenthes gracilis genome sequencing.</title>
        <authorList>
            <person name="Fukushima K."/>
        </authorList>
    </citation>
    <scope>NUCLEOTIDE SEQUENCE</scope>
    <source>
        <strain evidence="8">SING2019-196</strain>
    </source>
</reference>
<name>A0AAD3SXF8_NEPGR</name>
<protein>
    <submittedName>
        <fullName evidence="8">Uncharacterized protein</fullName>
    </submittedName>
</protein>
<accession>A0AAD3SXF8</accession>
<keyword evidence="9" id="KW-1185">Reference proteome</keyword>
<feature type="compositionally biased region" description="Low complexity" evidence="5">
    <location>
        <begin position="160"/>
        <end position="182"/>
    </location>
</feature>
<dbReference type="InterPro" id="IPR001005">
    <property type="entry name" value="SANT/Myb"/>
</dbReference>
<keyword evidence="2" id="KW-0677">Repeat</keyword>
<evidence type="ECO:0000313" key="8">
    <source>
        <dbReference type="EMBL" id="GMH18864.1"/>
    </source>
</evidence>
<evidence type="ECO:0000313" key="9">
    <source>
        <dbReference type="Proteomes" id="UP001279734"/>
    </source>
</evidence>
<feature type="domain" description="HTH myb-type" evidence="7">
    <location>
        <begin position="9"/>
        <end position="61"/>
    </location>
</feature>